<dbReference type="Proteomes" id="UP000436006">
    <property type="component" value="Unassembled WGS sequence"/>
</dbReference>
<protein>
    <submittedName>
        <fullName evidence="3">T9SS type A sorting domain-containing protein</fullName>
    </submittedName>
</protein>
<proteinExistence type="predicted"/>
<feature type="region of interest" description="Disordered" evidence="1">
    <location>
        <begin position="100"/>
        <end position="127"/>
    </location>
</feature>
<dbReference type="Pfam" id="PF18962">
    <property type="entry name" value="Por_Secre_tail"/>
    <property type="match status" value="1"/>
</dbReference>
<feature type="domain" description="Secretion system C-terminal sorting" evidence="2">
    <location>
        <begin position="139"/>
        <end position="216"/>
    </location>
</feature>
<feature type="compositionally biased region" description="Low complexity" evidence="1">
    <location>
        <begin position="100"/>
        <end position="111"/>
    </location>
</feature>
<evidence type="ECO:0000259" key="2">
    <source>
        <dbReference type="Pfam" id="PF18962"/>
    </source>
</evidence>
<dbReference type="RefSeq" id="WP_157587378.1">
    <property type="nucleotide sequence ID" value="NZ_WPIN01000008.1"/>
</dbReference>
<comment type="caution">
    <text evidence="3">The sequence shown here is derived from an EMBL/GenBank/DDBJ whole genome shotgun (WGS) entry which is preliminary data.</text>
</comment>
<organism evidence="3 4">
    <name type="scientific">Spirosoma arboris</name>
    <dbReference type="NCBI Taxonomy" id="2682092"/>
    <lineage>
        <taxon>Bacteria</taxon>
        <taxon>Pseudomonadati</taxon>
        <taxon>Bacteroidota</taxon>
        <taxon>Cytophagia</taxon>
        <taxon>Cytophagales</taxon>
        <taxon>Cytophagaceae</taxon>
        <taxon>Spirosoma</taxon>
    </lineage>
</organism>
<reference evidence="3 4" key="1">
    <citation type="submission" date="2019-12" db="EMBL/GenBank/DDBJ databases">
        <title>Spirosoma sp. HMF4905 genome sequencing and assembly.</title>
        <authorList>
            <person name="Kang H."/>
            <person name="Cha I."/>
            <person name="Kim H."/>
            <person name="Joh K."/>
        </authorList>
    </citation>
    <scope>NUCLEOTIDE SEQUENCE [LARGE SCALE GENOMIC DNA]</scope>
    <source>
        <strain evidence="3 4">HMF4905</strain>
    </source>
</reference>
<feature type="region of interest" description="Disordered" evidence="1">
    <location>
        <begin position="36"/>
        <end position="61"/>
    </location>
</feature>
<dbReference type="NCBIfam" id="TIGR04183">
    <property type="entry name" value="Por_Secre_tail"/>
    <property type="match status" value="1"/>
</dbReference>
<evidence type="ECO:0000313" key="4">
    <source>
        <dbReference type="Proteomes" id="UP000436006"/>
    </source>
</evidence>
<dbReference type="InterPro" id="IPR026444">
    <property type="entry name" value="Secre_tail"/>
</dbReference>
<sequence>MKQFILIGVLTGLLTATIPLRAQVALRDTDVRKGSRLELGRTSSPQKTSASRLPSQRFSIMPNPTLSGLDRSITLNKNSAINEHYRSLLLPNAGSKSAAKASTAETSAPASDLKSVPPQEGKGDNRLFSNDKLWISNAYPNPADDVAELDYQFTGSGTEAKLVLLNVLGTPVPGYEQIELERNDRKVRIVTRPLDTGYYLYQLSVDGKKVATKRLLVRHQ</sequence>
<feature type="compositionally biased region" description="Polar residues" evidence="1">
    <location>
        <begin position="41"/>
        <end position="61"/>
    </location>
</feature>
<accession>A0A7K1SFR0</accession>
<evidence type="ECO:0000313" key="3">
    <source>
        <dbReference type="EMBL" id="MVM32660.1"/>
    </source>
</evidence>
<dbReference type="AlphaFoldDB" id="A0A7K1SFR0"/>
<dbReference type="EMBL" id="WPIN01000008">
    <property type="protein sequence ID" value="MVM32660.1"/>
    <property type="molecule type" value="Genomic_DNA"/>
</dbReference>
<keyword evidence="4" id="KW-1185">Reference proteome</keyword>
<name>A0A7K1SFR0_9BACT</name>
<evidence type="ECO:0000256" key="1">
    <source>
        <dbReference type="SAM" id="MobiDB-lite"/>
    </source>
</evidence>
<gene>
    <name evidence="3" type="ORF">GO755_21645</name>
</gene>